<dbReference type="PANTHER" id="PTHR31234">
    <property type="entry name" value="LATE EMBRYOGENESIS ABUNDANT (LEA) HYDROXYPROLINE-RICH GLYCOPROTEIN FAMILY"/>
    <property type="match status" value="1"/>
</dbReference>
<evidence type="ECO:0000313" key="6">
    <source>
        <dbReference type="Proteomes" id="UP001497444"/>
    </source>
</evidence>
<keyword evidence="6" id="KW-1185">Reference proteome</keyword>
<protein>
    <recommendedName>
        <fullName evidence="7">Late embryogenesis abundant protein LEA-2 subgroup domain-containing protein</fullName>
    </recommendedName>
</protein>
<reference evidence="5" key="1">
    <citation type="submission" date="2024-02" db="EMBL/GenBank/DDBJ databases">
        <authorList>
            <consortium name="ELIXIR-Norway"/>
            <consortium name="Elixir Norway"/>
        </authorList>
    </citation>
    <scope>NUCLEOTIDE SEQUENCE</scope>
</reference>
<keyword evidence="4" id="KW-0812">Transmembrane</keyword>
<dbReference type="Proteomes" id="UP001497444">
    <property type="component" value="Chromosome 15"/>
</dbReference>
<accession>A0ABP0WAK8</accession>
<evidence type="ECO:0000313" key="5">
    <source>
        <dbReference type="EMBL" id="CAK9263462.1"/>
    </source>
</evidence>
<gene>
    <name evidence="5" type="ORF">CSSPJE1EN1_LOCUS8940</name>
</gene>
<dbReference type="InterPro" id="IPR044839">
    <property type="entry name" value="NDR1-like"/>
</dbReference>
<proteinExistence type="predicted"/>
<keyword evidence="4" id="KW-1133">Transmembrane helix</keyword>
<name>A0ABP0WAK8_9BRYO</name>
<keyword evidence="2 4" id="KW-0472">Membrane</keyword>
<sequence length="332" mass="36011">MSRYGRMRASFDSESSLVPSPPLSPSRHGHPVYFVQSPSRESTTHDIDSLSQSFSRATPRESPMASPMHKHFKNGSSGSTSFNMATAPKPGSRRVLPHAGAGGAGAAHKKGGYNRAWAPGTILEEEGPEEETKKSLSRCCIFLIAVLFSVAVFFIGALVFWLVTMPHKPKVTVQRIAFQYFNLQDGIDNGGVPTKTVSLNATLDLQLYNPSSTFGYHVEPSEVNLMYLDLPLGTGQIGLNFLQKQVATKYQVELSASTEYLHGAGPSFTTLYQATGTTGVPLQVIGSVQSHAYVVGKMIKSDFSSGFTCNFNFSPNGTAHWKVQQLACNYTS</sequence>
<evidence type="ECO:0000256" key="3">
    <source>
        <dbReference type="SAM" id="MobiDB-lite"/>
    </source>
</evidence>
<comment type="subcellular location">
    <subcellularLocation>
        <location evidence="1">Membrane</location>
    </subcellularLocation>
</comment>
<dbReference type="EMBL" id="OZ020110">
    <property type="protein sequence ID" value="CAK9263462.1"/>
    <property type="molecule type" value="Genomic_DNA"/>
</dbReference>
<evidence type="ECO:0000256" key="2">
    <source>
        <dbReference type="ARBA" id="ARBA00023136"/>
    </source>
</evidence>
<dbReference type="PANTHER" id="PTHR31234:SF2">
    <property type="entry name" value="OS05G0199100 PROTEIN"/>
    <property type="match status" value="1"/>
</dbReference>
<feature type="transmembrane region" description="Helical" evidence="4">
    <location>
        <begin position="140"/>
        <end position="163"/>
    </location>
</feature>
<evidence type="ECO:0000256" key="4">
    <source>
        <dbReference type="SAM" id="Phobius"/>
    </source>
</evidence>
<feature type="region of interest" description="Disordered" evidence="3">
    <location>
        <begin position="1"/>
        <end position="80"/>
    </location>
</feature>
<evidence type="ECO:0008006" key="7">
    <source>
        <dbReference type="Google" id="ProtNLM"/>
    </source>
</evidence>
<evidence type="ECO:0000256" key="1">
    <source>
        <dbReference type="ARBA" id="ARBA00004370"/>
    </source>
</evidence>
<organism evidence="5 6">
    <name type="scientific">Sphagnum jensenii</name>
    <dbReference type="NCBI Taxonomy" id="128206"/>
    <lineage>
        <taxon>Eukaryota</taxon>
        <taxon>Viridiplantae</taxon>
        <taxon>Streptophyta</taxon>
        <taxon>Embryophyta</taxon>
        <taxon>Bryophyta</taxon>
        <taxon>Sphagnophytina</taxon>
        <taxon>Sphagnopsida</taxon>
        <taxon>Sphagnales</taxon>
        <taxon>Sphagnaceae</taxon>
        <taxon>Sphagnum</taxon>
    </lineage>
</organism>